<evidence type="ECO:0000259" key="2">
    <source>
        <dbReference type="Pfam" id="PF01301"/>
    </source>
</evidence>
<comment type="similarity">
    <text evidence="1">Belongs to the glycosyl hydrolase 35 family.</text>
</comment>
<dbReference type="InterPro" id="IPR017853">
    <property type="entry name" value="GH"/>
</dbReference>
<accession>A0A8J2WNA6</accession>
<sequence>MSYSKVKILKILTNFLVYRLGSPWASGYGAAQPPQRSVRITACVWPTAEISPMDGHCRASRGGKTSLNSEQCNMLKTQEAPKQVLICLLPLLVWTQNDVTWYDYYTAGGRTSGLNPASKDGFLLNGKPFHIISGAVHYFRIHPAQWRDRLRKLRAVGANTVETYMPWNLHEPRRGEYDFSEGQNDFSAFLNVTAFVEMAREEDLFVILRPGPYICSEWDFGGLPSWLLRDPEMKVRSSYPEFIKVADGYFTEVFRRVANLQFQKGDGPIIAIQVENEYGAFGEDLGAVPGELQSANFQSNADTQFDALDILQRDKPYMVAEFWSGWGQDYHMMDQLQQTNR</sequence>
<dbReference type="PRINTS" id="PR00742">
    <property type="entry name" value="GLHYDRLASE35"/>
</dbReference>
<organism evidence="3 4">
    <name type="scientific">Daphnia galeata</name>
    <dbReference type="NCBI Taxonomy" id="27404"/>
    <lineage>
        <taxon>Eukaryota</taxon>
        <taxon>Metazoa</taxon>
        <taxon>Ecdysozoa</taxon>
        <taxon>Arthropoda</taxon>
        <taxon>Crustacea</taxon>
        <taxon>Branchiopoda</taxon>
        <taxon>Diplostraca</taxon>
        <taxon>Cladocera</taxon>
        <taxon>Anomopoda</taxon>
        <taxon>Daphniidae</taxon>
        <taxon>Daphnia</taxon>
    </lineage>
</organism>
<dbReference type="Pfam" id="PF01301">
    <property type="entry name" value="Glyco_hydro_35"/>
    <property type="match status" value="1"/>
</dbReference>
<dbReference type="Gene3D" id="3.20.20.80">
    <property type="entry name" value="Glycosidases"/>
    <property type="match status" value="1"/>
</dbReference>
<dbReference type="InterPro" id="IPR001944">
    <property type="entry name" value="Glycoside_Hdrlase_35"/>
</dbReference>
<dbReference type="PANTHER" id="PTHR23421">
    <property type="entry name" value="BETA-GALACTOSIDASE RELATED"/>
    <property type="match status" value="1"/>
</dbReference>
<dbReference type="EMBL" id="CAKKLH010000310">
    <property type="protein sequence ID" value="CAH0111152.1"/>
    <property type="molecule type" value="Genomic_DNA"/>
</dbReference>
<dbReference type="InterPro" id="IPR031330">
    <property type="entry name" value="Gly_Hdrlase_35_cat"/>
</dbReference>
<evidence type="ECO:0000313" key="3">
    <source>
        <dbReference type="EMBL" id="CAH0111152.1"/>
    </source>
</evidence>
<dbReference type="OrthoDB" id="1657402at2759"/>
<dbReference type="SUPFAM" id="SSF51445">
    <property type="entry name" value="(Trans)glycosidases"/>
    <property type="match status" value="1"/>
</dbReference>
<dbReference type="Proteomes" id="UP000789390">
    <property type="component" value="Unassembled WGS sequence"/>
</dbReference>
<comment type="caution">
    <text evidence="3">The sequence shown here is derived from an EMBL/GenBank/DDBJ whole genome shotgun (WGS) entry which is preliminary data.</text>
</comment>
<evidence type="ECO:0000256" key="1">
    <source>
        <dbReference type="ARBA" id="ARBA00009809"/>
    </source>
</evidence>
<dbReference type="GO" id="GO:0004553">
    <property type="term" value="F:hydrolase activity, hydrolyzing O-glycosyl compounds"/>
    <property type="evidence" value="ECO:0007669"/>
    <property type="project" value="InterPro"/>
</dbReference>
<proteinExistence type="inferred from homology"/>
<keyword evidence="4" id="KW-1185">Reference proteome</keyword>
<reference evidence="3" key="1">
    <citation type="submission" date="2021-11" db="EMBL/GenBank/DDBJ databases">
        <authorList>
            <person name="Schell T."/>
        </authorList>
    </citation>
    <scope>NUCLEOTIDE SEQUENCE</scope>
    <source>
        <strain evidence="3">M5</strain>
    </source>
</reference>
<gene>
    <name evidence="3" type="ORF">DGAL_LOCUS14770</name>
</gene>
<dbReference type="GO" id="GO:0005975">
    <property type="term" value="P:carbohydrate metabolic process"/>
    <property type="evidence" value="ECO:0007669"/>
    <property type="project" value="InterPro"/>
</dbReference>
<feature type="domain" description="Glycoside hydrolase 35 catalytic" evidence="2">
    <location>
        <begin position="122"/>
        <end position="284"/>
    </location>
</feature>
<protein>
    <recommendedName>
        <fullName evidence="2">Glycoside hydrolase 35 catalytic domain-containing protein</fullName>
    </recommendedName>
</protein>
<dbReference type="AlphaFoldDB" id="A0A8J2WNA6"/>
<evidence type="ECO:0000313" key="4">
    <source>
        <dbReference type="Proteomes" id="UP000789390"/>
    </source>
</evidence>
<name>A0A8J2WNA6_9CRUS</name>